<accession>A0A1M7ILG8</accession>
<proteinExistence type="predicted"/>
<gene>
    <name evidence="3" type="ORF">SAMN05444366_3205</name>
</gene>
<dbReference type="InterPro" id="IPR001789">
    <property type="entry name" value="Sig_transdc_resp-reg_receiver"/>
</dbReference>
<keyword evidence="1" id="KW-0597">Phosphoprotein</keyword>
<dbReference type="RefSeq" id="WP_072973969.1">
    <property type="nucleotide sequence ID" value="NZ_FRBY01000004.1"/>
</dbReference>
<dbReference type="PANTHER" id="PTHR44520">
    <property type="entry name" value="RESPONSE REGULATOR RCP1-RELATED"/>
    <property type="match status" value="1"/>
</dbReference>
<dbReference type="PROSITE" id="PS50110">
    <property type="entry name" value="RESPONSE_REGULATORY"/>
    <property type="match status" value="1"/>
</dbReference>
<dbReference type="AlphaFoldDB" id="A0A1M7ILG8"/>
<dbReference type="Proteomes" id="UP000184121">
    <property type="component" value="Unassembled WGS sequence"/>
</dbReference>
<dbReference type="InterPro" id="IPR011006">
    <property type="entry name" value="CheY-like_superfamily"/>
</dbReference>
<evidence type="ECO:0000313" key="4">
    <source>
        <dbReference type="Proteomes" id="UP000184121"/>
    </source>
</evidence>
<keyword evidence="4" id="KW-1185">Reference proteome</keyword>
<protein>
    <submittedName>
        <fullName evidence="3">CheY chemotaxis protein or a CheY-like REC (Receiver) domain</fullName>
    </submittedName>
</protein>
<evidence type="ECO:0000259" key="2">
    <source>
        <dbReference type="PROSITE" id="PS50110"/>
    </source>
</evidence>
<dbReference type="OrthoDB" id="673128at2"/>
<feature type="domain" description="Response regulatory" evidence="2">
    <location>
        <begin position="12"/>
        <end position="139"/>
    </location>
</feature>
<dbReference type="Pfam" id="PF00072">
    <property type="entry name" value="Response_reg"/>
    <property type="match status" value="1"/>
</dbReference>
<organism evidence="3 4">
    <name type="scientific">Flavobacterium saccharophilum</name>
    <dbReference type="NCBI Taxonomy" id="29534"/>
    <lineage>
        <taxon>Bacteria</taxon>
        <taxon>Pseudomonadati</taxon>
        <taxon>Bacteroidota</taxon>
        <taxon>Flavobacteriia</taxon>
        <taxon>Flavobacteriales</taxon>
        <taxon>Flavobacteriaceae</taxon>
        <taxon>Flavobacterium</taxon>
    </lineage>
</organism>
<dbReference type="GO" id="GO:0000160">
    <property type="term" value="P:phosphorelay signal transduction system"/>
    <property type="evidence" value="ECO:0007669"/>
    <property type="project" value="InterPro"/>
</dbReference>
<feature type="modified residue" description="4-aspartylphosphate" evidence="1">
    <location>
        <position position="69"/>
    </location>
</feature>
<name>A0A1M7ILG8_9FLAO</name>
<dbReference type="STRING" id="29534.SAMN05444366_3205"/>
<dbReference type="SUPFAM" id="SSF52172">
    <property type="entry name" value="CheY-like"/>
    <property type="match status" value="1"/>
</dbReference>
<reference evidence="4" key="1">
    <citation type="submission" date="2016-11" db="EMBL/GenBank/DDBJ databases">
        <authorList>
            <person name="Varghese N."/>
            <person name="Submissions S."/>
        </authorList>
    </citation>
    <scope>NUCLEOTIDE SEQUENCE [LARGE SCALE GENOMIC DNA]</scope>
    <source>
        <strain evidence="4">DSM 1811</strain>
    </source>
</reference>
<dbReference type="Gene3D" id="3.40.50.2300">
    <property type="match status" value="1"/>
</dbReference>
<dbReference type="SMART" id="SM00448">
    <property type="entry name" value="REC"/>
    <property type="match status" value="1"/>
</dbReference>
<sequence length="142" mass="16640">MNQETTQPSFKKILVIDDNPTDRYIAKRMAEKYHFAEEIVLQESALEALVYIRSLEATPDLLPQLIFLDINMPGMNGYEFLEEYANLSETIKSNCIILMITTSLHPDDFKRAENDPAIFRFLNKPLDQEKFRLIEYEFSLKK</sequence>
<dbReference type="EMBL" id="FRBY01000004">
    <property type="protein sequence ID" value="SHM41656.1"/>
    <property type="molecule type" value="Genomic_DNA"/>
</dbReference>
<evidence type="ECO:0000256" key="1">
    <source>
        <dbReference type="PROSITE-ProRule" id="PRU00169"/>
    </source>
</evidence>
<evidence type="ECO:0000313" key="3">
    <source>
        <dbReference type="EMBL" id="SHM41656.1"/>
    </source>
</evidence>
<dbReference type="PANTHER" id="PTHR44520:SF2">
    <property type="entry name" value="RESPONSE REGULATOR RCP1"/>
    <property type="match status" value="1"/>
</dbReference>
<dbReference type="InterPro" id="IPR052893">
    <property type="entry name" value="TCS_response_regulator"/>
</dbReference>